<proteinExistence type="predicted"/>
<reference evidence="1" key="2">
    <citation type="journal article" date="2015" name="Data Brief">
        <title>Shoot transcriptome of the giant reed, Arundo donax.</title>
        <authorList>
            <person name="Barrero R.A."/>
            <person name="Guerrero F.D."/>
            <person name="Moolhuijzen P."/>
            <person name="Goolsby J.A."/>
            <person name="Tidwell J."/>
            <person name="Bellgard S.E."/>
            <person name="Bellgard M.I."/>
        </authorList>
    </citation>
    <scope>NUCLEOTIDE SEQUENCE</scope>
    <source>
        <tissue evidence="1">Shoot tissue taken approximately 20 cm above the soil surface</tissue>
    </source>
</reference>
<reference evidence="1" key="1">
    <citation type="submission" date="2014-09" db="EMBL/GenBank/DDBJ databases">
        <authorList>
            <person name="Magalhaes I.L.F."/>
            <person name="Oliveira U."/>
            <person name="Santos F.R."/>
            <person name="Vidigal T.H.D.A."/>
            <person name="Brescovit A.D."/>
            <person name="Santos A.J."/>
        </authorList>
    </citation>
    <scope>NUCLEOTIDE SEQUENCE</scope>
    <source>
        <tissue evidence="1">Shoot tissue taken approximately 20 cm above the soil surface</tissue>
    </source>
</reference>
<sequence length="26" mass="2907">MTGQCFLSSNSTIKVTLFTVFCTCFQ</sequence>
<name>A0A0A8ZB20_ARUDO</name>
<protein>
    <submittedName>
        <fullName evidence="1">Uncharacterized protein</fullName>
    </submittedName>
</protein>
<accession>A0A0A8ZB20</accession>
<dbReference type="AlphaFoldDB" id="A0A0A8ZB20"/>
<organism evidence="1">
    <name type="scientific">Arundo donax</name>
    <name type="common">Giant reed</name>
    <name type="synonym">Donax arundinaceus</name>
    <dbReference type="NCBI Taxonomy" id="35708"/>
    <lineage>
        <taxon>Eukaryota</taxon>
        <taxon>Viridiplantae</taxon>
        <taxon>Streptophyta</taxon>
        <taxon>Embryophyta</taxon>
        <taxon>Tracheophyta</taxon>
        <taxon>Spermatophyta</taxon>
        <taxon>Magnoliopsida</taxon>
        <taxon>Liliopsida</taxon>
        <taxon>Poales</taxon>
        <taxon>Poaceae</taxon>
        <taxon>PACMAD clade</taxon>
        <taxon>Arundinoideae</taxon>
        <taxon>Arundineae</taxon>
        <taxon>Arundo</taxon>
    </lineage>
</organism>
<dbReference type="EMBL" id="GBRH01261316">
    <property type="protein sequence ID" value="JAD36579.1"/>
    <property type="molecule type" value="Transcribed_RNA"/>
</dbReference>
<evidence type="ECO:0000313" key="1">
    <source>
        <dbReference type="EMBL" id="JAD36579.1"/>
    </source>
</evidence>